<feature type="chain" id="PRO_5036461354" evidence="2">
    <location>
        <begin position="17"/>
        <end position="634"/>
    </location>
</feature>
<dbReference type="OrthoDB" id="6428908at2759"/>
<reference evidence="4" key="1">
    <citation type="submission" date="2020-08" db="EMBL/GenBank/DDBJ databases">
        <title>Multicomponent nature underlies the extraordinary mechanical properties of spider dragline silk.</title>
        <authorList>
            <person name="Kono N."/>
            <person name="Nakamura H."/>
            <person name="Mori M."/>
            <person name="Yoshida Y."/>
            <person name="Ohtoshi R."/>
            <person name="Malay A.D."/>
            <person name="Moran D.A.P."/>
            <person name="Tomita M."/>
            <person name="Numata K."/>
            <person name="Arakawa K."/>
        </authorList>
    </citation>
    <scope>NUCLEOTIDE SEQUENCE</scope>
</reference>
<feature type="signal peptide" evidence="2">
    <location>
        <begin position="1"/>
        <end position="16"/>
    </location>
</feature>
<evidence type="ECO:0000256" key="2">
    <source>
        <dbReference type="SAM" id="SignalP"/>
    </source>
</evidence>
<dbReference type="EMBL" id="BMAW01017409">
    <property type="protein sequence ID" value="GFT53756.1"/>
    <property type="molecule type" value="Genomic_DNA"/>
</dbReference>
<name>A0A8X6P668_NEPPI</name>
<accession>A0A8X6P668</accession>
<dbReference type="Gene3D" id="2.170.140.10">
    <property type="entry name" value="Chitin binding domain"/>
    <property type="match status" value="1"/>
</dbReference>
<evidence type="ECO:0000256" key="1">
    <source>
        <dbReference type="SAM" id="MobiDB-lite"/>
    </source>
</evidence>
<feature type="compositionally biased region" description="Polar residues" evidence="1">
    <location>
        <begin position="506"/>
        <end position="516"/>
    </location>
</feature>
<gene>
    <name evidence="4" type="primary">AVEN_203874_1</name>
    <name evidence="4" type="ORF">NPIL_577991</name>
</gene>
<sequence length="634" mass="72313">MRTSVLGLFLLMAVSCQEFPIFNLNPVQLSSIFHEDLMSDLTMALSELHPVYLHVSPEEEFFQALHSTSKVPPHPTKPSVQKILHRNPTINVHHDNNYRASNTSPDLKPHSTSMFPIRKNPEIASSNPPLSYGFVPHIPKSKQPSSKLENERLQYSNNGFQNHFFSSELRSPQSHRQQKFEHHNQGLSHVVSQMKEMKSKQVASFKPPLFPFHNGDIRLNSDRQQNPNARAKDTNTYINNQHHNAERGQESIRRPATFVENPHTSLNNDHNVYTRTAKRQSNHEDDHSKISHSGRPQLPMVQIALKVKAPEGSSILNLNDIDESLQDKPIVFLPNPDEDADLEEEEKKTYLLFKAPALITTKRPSSAPFTGTSFFRNIPQSVPRQETSRYPEFSNQIPFAPQNVHSTTNALNPVTVAYDEDDRPLSFRNNSNINIETFHDANLRNEDSFKSHRKYSDQSLHYKDDPYGAVTEVYSQHHFAPTSKVTAQGHRNATFHPISSSSSASYAVQQNNNYKSTPRKVTPKKSKGKKTKYVEESDGHNVPGLAGEDYPIYNEIPLTNFNCKEFKKPGFYADLEAGCQVFHNCDTELQKHSFLCPNGTVFRQELFICDWWYNVKCDDSPEHFPLNGGLYIHP</sequence>
<dbReference type="PROSITE" id="PS50940">
    <property type="entry name" value="CHIT_BIND_II"/>
    <property type="match status" value="1"/>
</dbReference>
<dbReference type="Proteomes" id="UP000887013">
    <property type="component" value="Unassembled WGS sequence"/>
</dbReference>
<dbReference type="PROSITE" id="PS51257">
    <property type="entry name" value="PROKAR_LIPOPROTEIN"/>
    <property type="match status" value="1"/>
</dbReference>
<dbReference type="PANTHER" id="PTHR22933:SF42">
    <property type="entry name" value="FI18455P1-RELATED"/>
    <property type="match status" value="1"/>
</dbReference>
<protein>
    <submittedName>
        <fullName evidence="4">Chitin-binding type-2 domain-containing protein</fullName>
    </submittedName>
</protein>
<feature type="domain" description="Chitin-binding type-2" evidence="3">
    <location>
        <begin position="560"/>
        <end position="619"/>
    </location>
</feature>
<organism evidence="4 5">
    <name type="scientific">Nephila pilipes</name>
    <name type="common">Giant wood spider</name>
    <name type="synonym">Nephila maculata</name>
    <dbReference type="NCBI Taxonomy" id="299642"/>
    <lineage>
        <taxon>Eukaryota</taxon>
        <taxon>Metazoa</taxon>
        <taxon>Ecdysozoa</taxon>
        <taxon>Arthropoda</taxon>
        <taxon>Chelicerata</taxon>
        <taxon>Arachnida</taxon>
        <taxon>Araneae</taxon>
        <taxon>Araneomorphae</taxon>
        <taxon>Entelegynae</taxon>
        <taxon>Araneoidea</taxon>
        <taxon>Nephilidae</taxon>
        <taxon>Nephila</taxon>
    </lineage>
</organism>
<feature type="compositionally biased region" description="Basic residues" evidence="1">
    <location>
        <begin position="517"/>
        <end position="531"/>
    </location>
</feature>
<dbReference type="InterPro" id="IPR002557">
    <property type="entry name" value="Chitin-bd_dom"/>
</dbReference>
<dbReference type="Pfam" id="PF01607">
    <property type="entry name" value="CBM_14"/>
    <property type="match status" value="1"/>
</dbReference>
<dbReference type="AlphaFoldDB" id="A0A8X6P668"/>
<evidence type="ECO:0000259" key="3">
    <source>
        <dbReference type="PROSITE" id="PS50940"/>
    </source>
</evidence>
<evidence type="ECO:0000313" key="5">
    <source>
        <dbReference type="Proteomes" id="UP000887013"/>
    </source>
</evidence>
<dbReference type="PANTHER" id="PTHR22933">
    <property type="entry name" value="FI18007P1-RELATED"/>
    <property type="match status" value="1"/>
</dbReference>
<dbReference type="SUPFAM" id="SSF57625">
    <property type="entry name" value="Invertebrate chitin-binding proteins"/>
    <property type="match status" value="1"/>
</dbReference>
<evidence type="ECO:0000313" key="4">
    <source>
        <dbReference type="EMBL" id="GFT53756.1"/>
    </source>
</evidence>
<keyword evidence="5" id="KW-1185">Reference proteome</keyword>
<keyword evidence="2" id="KW-0732">Signal</keyword>
<dbReference type="SMART" id="SM00494">
    <property type="entry name" value="ChtBD2"/>
    <property type="match status" value="1"/>
</dbReference>
<dbReference type="InterPro" id="IPR036508">
    <property type="entry name" value="Chitin-bd_dom_sf"/>
</dbReference>
<dbReference type="InterPro" id="IPR052976">
    <property type="entry name" value="Scoloptoxin-like"/>
</dbReference>
<dbReference type="GO" id="GO:0008061">
    <property type="term" value="F:chitin binding"/>
    <property type="evidence" value="ECO:0007669"/>
    <property type="project" value="InterPro"/>
</dbReference>
<proteinExistence type="predicted"/>
<comment type="caution">
    <text evidence="4">The sequence shown here is derived from an EMBL/GenBank/DDBJ whole genome shotgun (WGS) entry which is preliminary data.</text>
</comment>
<feature type="region of interest" description="Disordered" evidence="1">
    <location>
        <begin position="497"/>
        <end position="540"/>
    </location>
</feature>
<dbReference type="GO" id="GO:0005576">
    <property type="term" value="C:extracellular region"/>
    <property type="evidence" value="ECO:0007669"/>
    <property type="project" value="InterPro"/>
</dbReference>